<dbReference type="KEGG" id="tet:TTHERM_00327180"/>
<proteinExistence type="predicted"/>
<gene>
    <name evidence="1" type="ORF">TTHERM_00327180</name>
</gene>
<reference evidence="2" key="1">
    <citation type="journal article" date="2006" name="PLoS Biol.">
        <title>Macronuclear genome sequence of the ciliate Tetrahymena thermophila, a model eukaryote.</title>
        <authorList>
            <person name="Eisen J.A."/>
            <person name="Coyne R.S."/>
            <person name="Wu M."/>
            <person name="Wu D."/>
            <person name="Thiagarajan M."/>
            <person name="Wortman J.R."/>
            <person name="Badger J.H."/>
            <person name="Ren Q."/>
            <person name="Amedeo P."/>
            <person name="Jones K.M."/>
            <person name="Tallon L.J."/>
            <person name="Delcher A.L."/>
            <person name="Salzberg S.L."/>
            <person name="Silva J.C."/>
            <person name="Haas B.J."/>
            <person name="Majoros W.H."/>
            <person name="Farzad M."/>
            <person name="Carlton J.M."/>
            <person name="Smith R.K. Jr."/>
            <person name="Garg J."/>
            <person name="Pearlman R.E."/>
            <person name="Karrer K.M."/>
            <person name="Sun L."/>
            <person name="Manning G."/>
            <person name="Elde N.C."/>
            <person name="Turkewitz A.P."/>
            <person name="Asai D.J."/>
            <person name="Wilkes D.E."/>
            <person name="Wang Y."/>
            <person name="Cai H."/>
            <person name="Collins K."/>
            <person name="Stewart B.A."/>
            <person name="Lee S.R."/>
            <person name="Wilamowska K."/>
            <person name="Weinberg Z."/>
            <person name="Ruzzo W.L."/>
            <person name="Wloga D."/>
            <person name="Gaertig J."/>
            <person name="Frankel J."/>
            <person name="Tsao C.-C."/>
            <person name="Gorovsky M.A."/>
            <person name="Keeling P.J."/>
            <person name="Waller R.F."/>
            <person name="Patron N.J."/>
            <person name="Cherry J.M."/>
            <person name="Stover N.A."/>
            <person name="Krieger C.J."/>
            <person name="del Toro C."/>
            <person name="Ryder H.F."/>
            <person name="Williamson S.C."/>
            <person name="Barbeau R.A."/>
            <person name="Hamilton E.P."/>
            <person name="Orias E."/>
        </authorList>
    </citation>
    <scope>NUCLEOTIDE SEQUENCE [LARGE SCALE GENOMIC DNA]</scope>
    <source>
        <strain evidence="2">SB210</strain>
    </source>
</reference>
<keyword evidence="2" id="KW-1185">Reference proteome</keyword>
<dbReference type="EMBL" id="GG662299">
    <property type="protein sequence ID" value="EAS06236.1"/>
    <property type="molecule type" value="Genomic_DNA"/>
</dbReference>
<dbReference type="AlphaFoldDB" id="I7LXU9"/>
<dbReference type="RefSeq" id="XP_001026481.1">
    <property type="nucleotide sequence ID" value="XM_001026481.1"/>
</dbReference>
<dbReference type="GeneID" id="7830621"/>
<organism evidence="1 2">
    <name type="scientific">Tetrahymena thermophila (strain SB210)</name>
    <dbReference type="NCBI Taxonomy" id="312017"/>
    <lineage>
        <taxon>Eukaryota</taxon>
        <taxon>Sar</taxon>
        <taxon>Alveolata</taxon>
        <taxon>Ciliophora</taxon>
        <taxon>Intramacronucleata</taxon>
        <taxon>Oligohymenophorea</taxon>
        <taxon>Hymenostomatida</taxon>
        <taxon>Tetrahymenina</taxon>
        <taxon>Tetrahymenidae</taxon>
        <taxon>Tetrahymena</taxon>
    </lineage>
</organism>
<dbReference type="Proteomes" id="UP000009168">
    <property type="component" value="Unassembled WGS sequence"/>
</dbReference>
<accession>I7LXU9</accession>
<dbReference type="InParanoid" id="I7LXU9"/>
<sequence>MESFFQTQLIDLKQNQSFGVSQRIKKLYQNSKTIKNDTQKPKRKYQKKRNLVVVPLDNYYLQLCRIQKLDNITYVCNDGILRFIPSIGQISFNYLLQQAEKIEENSNLNVVSIVYKKQNLIQIDSLEKIMDSICNIQGITREEILNLLYDYSNLINDNLQANSDELNEQFYSKLDENFTEFQQKCTSFLTQYQISNPSSLYFYSIARLNLESKMYETAQIGYSKGYLDLLGLDVSSIQQIYLRNKKIDLVKNQQDICMQALRGLSNVTGRDKMLIYENYESFITTFDGFLLKIYQRKVNMCNKVKPIIYHKHQFNLTLIEIEVDFQSFQDLLEYRKRLSQSSENQKFDDFIRRENSYLFEDVEYSIQSQQFIDKFYSQNVQDLELIKQHLIQKEKQCCYRIIKN</sequence>
<name>I7LXU9_TETTS</name>
<dbReference type="HOGENOM" id="CLU_046948_0_0_1"/>
<evidence type="ECO:0000313" key="1">
    <source>
        <dbReference type="EMBL" id="EAS06236.1"/>
    </source>
</evidence>
<protein>
    <submittedName>
        <fullName evidence="1">Uncharacterized protein</fullName>
    </submittedName>
</protein>
<evidence type="ECO:0000313" key="2">
    <source>
        <dbReference type="Proteomes" id="UP000009168"/>
    </source>
</evidence>